<keyword evidence="2" id="KW-0812">Transmembrane</keyword>
<evidence type="ECO:0000313" key="4">
    <source>
        <dbReference type="EMBL" id="TBN55035.1"/>
    </source>
</evidence>
<keyword evidence="2" id="KW-1133">Transmembrane helix</keyword>
<dbReference type="AlphaFoldDB" id="A0A4Q9GPA4"/>
<comment type="caution">
    <text evidence="4">The sequence shown here is derived from an EMBL/GenBank/DDBJ whole genome shotgun (WGS) entry which is preliminary data.</text>
</comment>
<proteinExistence type="predicted"/>
<evidence type="ECO:0000256" key="3">
    <source>
        <dbReference type="SAM" id="SignalP"/>
    </source>
</evidence>
<feature type="transmembrane region" description="Helical" evidence="2">
    <location>
        <begin position="75"/>
        <end position="98"/>
    </location>
</feature>
<reference evidence="4 5" key="1">
    <citation type="submission" date="2019-02" db="EMBL/GenBank/DDBJ databases">
        <title>Hansschlegelia quercus sp. nov., a novel methylotrophic bacterium from buds of oak (Quercus robur L.).</title>
        <authorList>
            <person name="Agafonova N.V."/>
            <person name="Kaparullina E.N."/>
            <person name="Grouzdev D.S."/>
            <person name="Doronina N.V."/>
        </authorList>
    </citation>
    <scope>NUCLEOTIDE SEQUENCE [LARGE SCALE GENOMIC DNA]</scope>
    <source>
        <strain evidence="4 5">Dub</strain>
    </source>
</reference>
<dbReference type="Proteomes" id="UP000291613">
    <property type="component" value="Unassembled WGS sequence"/>
</dbReference>
<name>A0A4Q9GPA4_9HYPH</name>
<evidence type="ECO:0000313" key="5">
    <source>
        <dbReference type="Proteomes" id="UP000291613"/>
    </source>
</evidence>
<protein>
    <submittedName>
        <fullName evidence="4">Uncharacterized protein</fullName>
    </submittedName>
</protein>
<keyword evidence="2" id="KW-0472">Membrane</keyword>
<keyword evidence="5" id="KW-1185">Reference proteome</keyword>
<keyword evidence="3" id="KW-0732">Signal</keyword>
<feature type="chain" id="PRO_5020522652" evidence="3">
    <location>
        <begin position="26"/>
        <end position="103"/>
    </location>
</feature>
<dbReference type="RefSeq" id="WP_131001286.1">
    <property type="nucleotide sequence ID" value="NZ_JBHSZR010000002.1"/>
</dbReference>
<accession>A0A4Q9GPA4</accession>
<evidence type="ECO:0000256" key="2">
    <source>
        <dbReference type="SAM" id="Phobius"/>
    </source>
</evidence>
<evidence type="ECO:0000256" key="1">
    <source>
        <dbReference type="SAM" id="MobiDB-lite"/>
    </source>
</evidence>
<organism evidence="4 5">
    <name type="scientific">Hansschlegelia quercus</name>
    <dbReference type="NCBI Taxonomy" id="2528245"/>
    <lineage>
        <taxon>Bacteria</taxon>
        <taxon>Pseudomonadati</taxon>
        <taxon>Pseudomonadota</taxon>
        <taxon>Alphaproteobacteria</taxon>
        <taxon>Hyphomicrobiales</taxon>
        <taxon>Methylopilaceae</taxon>
        <taxon>Hansschlegelia</taxon>
    </lineage>
</organism>
<gene>
    <name evidence="4" type="ORF">EYR15_02505</name>
</gene>
<feature type="region of interest" description="Disordered" evidence="1">
    <location>
        <begin position="38"/>
        <end position="58"/>
    </location>
</feature>
<feature type="signal peptide" evidence="3">
    <location>
        <begin position="1"/>
        <end position="25"/>
    </location>
</feature>
<dbReference type="EMBL" id="SIUB01000001">
    <property type="protein sequence ID" value="TBN55035.1"/>
    <property type="molecule type" value="Genomic_DNA"/>
</dbReference>
<sequence length="103" mass="11014">MTITRTLLGALLSLILLAHPRPAAARPAPAFAATVQAPVPQQAEEKDDERSCRSGKSTRQFGWKVVAFGVSTLKYLIGLLIIPIGLFLVCIGAVLEAVEWVAC</sequence>
<dbReference type="OrthoDB" id="9999304at2"/>